<proteinExistence type="predicted"/>
<gene>
    <name evidence="2" type="ORF">FPL22_15630</name>
</gene>
<evidence type="ECO:0000313" key="3">
    <source>
        <dbReference type="Proteomes" id="UP000315648"/>
    </source>
</evidence>
<comment type="caution">
    <text evidence="2">The sequence shown here is derived from an EMBL/GenBank/DDBJ whole genome shotgun (WGS) entry which is preliminary data.</text>
</comment>
<dbReference type="AlphaFoldDB" id="A0A556QLL8"/>
<keyword evidence="1" id="KW-1133">Transmembrane helix</keyword>
<protein>
    <submittedName>
        <fullName evidence="2">Uncharacterized protein</fullName>
    </submittedName>
</protein>
<name>A0A556QLL8_9BACT</name>
<evidence type="ECO:0000313" key="2">
    <source>
        <dbReference type="EMBL" id="TSJ77515.1"/>
    </source>
</evidence>
<dbReference type="RefSeq" id="WP_144353936.1">
    <property type="nucleotide sequence ID" value="NZ_CBCRVV010000037.1"/>
</dbReference>
<reference evidence="2 3" key="1">
    <citation type="submission" date="2019-07" db="EMBL/GenBank/DDBJ databases">
        <title>Description of 53C-WASEF.</title>
        <authorList>
            <person name="Pitt A."/>
            <person name="Hahn M.W."/>
        </authorList>
    </citation>
    <scope>NUCLEOTIDE SEQUENCE [LARGE SCALE GENOMIC DNA]</scope>
    <source>
        <strain evidence="2 3">53C-WASEF</strain>
    </source>
</reference>
<feature type="transmembrane region" description="Helical" evidence="1">
    <location>
        <begin position="53"/>
        <end position="79"/>
    </location>
</feature>
<dbReference type="OrthoDB" id="198901at2"/>
<evidence type="ECO:0000256" key="1">
    <source>
        <dbReference type="SAM" id="Phobius"/>
    </source>
</evidence>
<organism evidence="2 3">
    <name type="scientific">Rariglobus hedericola</name>
    <dbReference type="NCBI Taxonomy" id="2597822"/>
    <lineage>
        <taxon>Bacteria</taxon>
        <taxon>Pseudomonadati</taxon>
        <taxon>Verrucomicrobiota</taxon>
        <taxon>Opitutia</taxon>
        <taxon>Opitutales</taxon>
        <taxon>Opitutaceae</taxon>
        <taxon>Rariglobus</taxon>
    </lineage>
</organism>
<sequence length="92" mass="10215">MSQQPASQSPDIKLEKLTTPVGMVVDAILVIGFFIFLFGLLKSHVPSNDPFMVFVWAGLTSACMSGVFWLAIQMFRVVLSAQILANKKKQQR</sequence>
<keyword evidence="1" id="KW-0472">Membrane</keyword>
<dbReference type="Proteomes" id="UP000315648">
    <property type="component" value="Unassembled WGS sequence"/>
</dbReference>
<keyword evidence="1" id="KW-0812">Transmembrane</keyword>
<dbReference type="EMBL" id="VMBG01000002">
    <property type="protein sequence ID" value="TSJ77515.1"/>
    <property type="molecule type" value="Genomic_DNA"/>
</dbReference>
<keyword evidence="3" id="KW-1185">Reference proteome</keyword>
<accession>A0A556QLL8</accession>
<feature type="transmembrane region" description="Helical" evidence="1">
    <location>
        <begin position="21"/>
        <end position="41"/>
    </location>
</feature>